<accession>A0ABZ2XR55</accession>
<reference evidence="2 3" key="1">
    <citation type="submission" date="2023-04" db="EMBL/GenBank/DDBJ databases">
        <title>Complete genome sequence of Alisedimentitalea scapharcae.</title>
        <authorList>
            <person name="Rong J.-C."/>
            <person name="Yi M.-L."/>
            <person name="Zhao Q."/>
        </authorList>
    </citation>
    <scope>NUCLEOTIDE SEQUENCE [LARGE SCALE GENOMIC DNA]</scope>
    <source>
        <strain evidence="2 3">KCTC 42119</strain>
    </source>
</reference>
<feature type="transmembrane region" description="Helical" evidence="1">
    <location>
        <begin position="43"/>
        <end position="62"/>
    </location>
</feature>
<keyword evidence="1" id="KW-0812">Transmembrane</keyword>
<evidence type="ECO:0008006" key="4">
    <source>
        <dbReference type="Google" id="ProtNLM"/>
    </source>
</evidence>
<keyword evidence="3" id="KW-1185">Reference proteome</keyword>
<keyword evidence="1" id="KW-0472">Membrane</keyword>
<proteinExistence type="predicted"/>
<dbReference type="EMBL" id="CP123584">
    <property type="protein sequence ID" value="WZK88585.1"/>
    <property type="molecule type" value="Genomic_DNA"/>
</dbReference>
<feature type="transmembrane region" description="Helical" evidence="1">
    <location>
        <begin position="82"/>
        <end position="99"/>
    </location>
</feature>
<evidence type="ECO:0000256" key="1">
    <source>
        <dbReference type="SAM" id="Phobius"/>
    </source>
</evidence>
<organism evidence="2 3">
    <name type="scientific">Aliisedimentitalea scapharcae</name>
    <dbReference type="NCBI Taxonomy" id="1524259"/>
    <lineage>
        <taxon>Bacteria</taxon>
        <taxon>Pseudomonadati</taxon>
        <taxon>Pseudomonadota</taxon>
        <taxon>Alphaproteobacteria</taxon>
        <taxon>Rhodobacterales</taxon>
        <taxon>Roseobacteraceae</taxon>
        <taxon>Aliisedimentitalea</taxon>
    </lineage>
</organism>
<feature type="transmembrane region" description="Helical" evidence="1">
    <location>
        <begin position="111"/>
        <end position="133"/>
    </location>
</feature>
<dbReference type="Proteomes" id="UP001623232">
    <property type="component" value="Chromosome"/>
</dbReference>
<protein>
    <recommendedName>
        <fullName evidence="4">Lipoprotein</fullName>
    </recommendedName>
</protein>
<keyword evidence="1" id="KW-1133">Transmembrane helix</keyword>
<evidence type="ECO:0000313" key="3">
    <source>
        <dbReference type="Proteomes" id="UP001623232"/>
    </source>
</evidence>
<sequence>MSPKIHATAGGIALATISTFWVSTAVSEIFANAETVAAVKQAILYGMLVLIPAMMTTGATGAKLGKGWKLPQVTQKSKRMKIIAANGVLILLPSAVFLANRASEGQFDTGFYLIQTLELIAGATNIFLLTLNMRDGLALARRRASKGAKSGQAR</sequence>
<evidence type="ECO:0000313" key="2">
    <source>
        <dbReference type="EMBL" id="WZK88585.1"/>
    </source>
</evidence>
<dbReference type="RefSeq" id="WP_406645983.1">
    <property type="nucleotide sequence ID" value="NZ_CP123584.1"/>
</dbReference>
<gene>
    <name evidence="2" type="ORF">QEZ52_18580</name>
</gene>
<name>A0ABZ2XR55_9RHOB</name>